<comment type="pathway">
    <text evidence="2">Amino-acid biosynthesis; L-methionine biosynthesis via de novo pathway; O-acetyl-L-homoserine from L-homoserine: step 1/1.</text>
</comment>
<reference evidence="3 4" key="1">
    <citation type="submission" date="2021-06" db="EMBL/GenBank/DDBJ databases">
        <authorList>
            <person name="Sun Q."/>
            <person name="Li D."/>
        </authorList>
    </citation>
    <scope>NUCLEOTIDE SEQUENCE [LARGE SCALE GENOMIC DNA]</scope>
    <source>
        <strain evidence="3 4">MSJd-7</strain>
    </source>
</reference>
<dbReference type="CDD" id="cd03131">
    <property type="entry name" value="GATase1_HTS"/>
    <property type="match status" value="1"/>
</dbReference>
<comment type="caution">
    <text evidence="2">Lacks conserved residue(s) required for the propagation of feature annotation.</text>
</comment>
<dbReference type="PIRSF" id="PIRSF000450">
    <property type="entry name" value="H_ser_succinyltr"/>
    <property type="match status" value="1"/>
</dbReference>
<feature type="active site" evidence="2">
    <location>
        <position position="239"/>
    </location>
</feature>
<proteinExistence type="inferred from homology"/>
<dbReference type="Pfam" id="PF04204">
    <property type="entry name" value="HTS"/>
    <property type="match status" value="1"/>
</dbReference>
<keyword evidence="1 2" id="KW-0028">Amino-acid biosynthesis</keyword>
<dbReference type="GO" id="GO:0008899">
    <property type="term" value="F:homoserine O-succinyltransferase activity"/>
    <property type="evidence" value="ECO:0007669"/>
    <property type="project" value="UniProtKB-EC"/>
</dbReference>
<feature type="site" description="Important for acyl-CoA specificity" evidence="2">
    <location>
        <position position="111"/>
    </location>
</feature>
<dbReference type="HAMAP" id="MF_00295">
    <property type="entry name" value="MetA_acyltransf"/>
    <property type="match status" value="1"/>
</dbReference>
<dbReference type="InterPro" id="IPR005697">
    <property type="entry name" value="HST_MetA"/>
</dbReference>
<keyword evidence="4" id="KW-1185">Reference proteome</keyword>
<organism evidence="3 4">
    <name type="scientific">Butyricicoccus intestinisimiae</name>
    <dbReference type="NCBI Taxonomy" id="2841509"/>
    <lineage>
        <taxon>Bacteria</taxon>
        <taxon>Bacillati</taxon>
        <taxon>Bacillota</taxon>
        <taxon>Clostridia</taxon>
        <taxon>Eubacteriales</taxon>
        <taxon>Butyricicoccaceae</taxon>
        <taxon>Butyricicoccus</taxon>
    </lineage>
</organism>
<comment type="catalytic activity">
    <reaction evidence="2">
        <text>L-homoserine + acetyl-CoA = O-acetyl-L-homoserine + CoA</text>
        <dbReference type="Rhea" id="RHEA:13701"/>
        <dbReference type="ChEBI" id="CHEBI:57287"/>
        <dbReference type="ChEBI" id="CHEBI:57288"/>
        <dbReference type="ChEBI" id="CHEBI:57476"/>
        <dbReference type="ChEBI" id="CHEBI:57716"/>
        <dbReference type="EC" id="2.3.1.31"/>
    </reaction>
</comment>
<dbReference type="InterPro" id="IPR033752">
    <property type="entry name" value="MetA_family"/>
</dbReference>
<protein>
    <recommendedName>
        <fullName evidence="2">Homoserine O-acetyltransferase</fullName>
        <shortName evidence="2">HAT</shortName>
        <ecNumber evidence="2">2.3.1.31</ecNumber>
    </recommendedName>
    <alternativeName>
        <fullName evidence="2">Homoserine transacetylase</fullName>
        <shortName evidence="2">HTA</shortName>
    </alternativeName>
</protein>
<name>A0ABS6EV40_9FIRM</name>
<keyword evidence="2 3" id="KW-0012">Acyltransferase</keyword>
<accession>A0ABS6EV40</accession>
<comment type="caution">
    <text evidence="3">The sequence shown here is derived from an EMBL/GenBank/DDBJ whole genome shotgun (WGS) entry which is preliminary data.</text>
</comment>
<keyword evidence="2" id="KW-0963">Cytoplasm</keyword>
<keyword evidence="2 3" id="KW-0808">Transferase</keyword>
<dbReference type="Proteomes" id="UP000783588">
    <property type="component" value="Unassembled WGS sequence"/>
</dbReference>
<feature type="binding site" evidence="2">
    <location>
        <position position="251"/>
    </location>
    <ligand>
        <name>substrate</name>
    </ligand>
</feature>
<evidence type="ECO:0000313" key="4">
    <source>
        <dbReference type="Proteomes" id="UP000783588"/>
    </source>
</evidence>
<comment type="subcellular location">
    <subcellularLocation>
        <location evidence="2">Cytoplasm</location>
    </subcellularLocation>
</comment>
<evidence type="ECO:0000256" key="1">
    <source>
        <dbReference type="ARBA" id="ARBA00022605"/>
    </source>
</evidence>
<dbReference type="RefSeq" id="WP_216471311.1">
    <property type="nucleotide sequence ID" value="NZ_JAHLQI010000011.1"/>
</dbReference>
<evidence type="ECO:0000313" key="3">
    <source>
        <dbReference type="EMBL" id="MBU5491569.1"/>
    </source>
</evidence>
<keyword evidence="2" id="KW-0486">Methionine biosynthesis</keyword>
<dbReference type="EC" id="2.3.1.31" evidence="2"/>
<dbReference type="EMBL" id="JAHLQI010000011">
    <property type="protein sequence ID" value="MBU5491569.1"/>
    <property type="molecule type" value="Genomic_DNA"/>
</dbReference>
<evidence type="ECO:0000256" key="2">
    <source>
        <dbReference type="HAMAP-Rule" id="MF_00295"/>
    </source>
</evidence>
<sequence>MPIIVENSLPACAVLESENIFVMTHHRATTQHIRPLRIAILNLMPTKIVTETQILRCLSNTPIQIEIDLIQTATHKSTNTPEDHLLKFYQTFDDIKDQYYDGFIITGAPVEKMDFEEVDYWPELVEIMEWTKTHVHSTLHICWGAQAGLYYHYGIQKHLLPKKLAGIYKHHIMPNRTNESLLRGFDDVFKAPHSRYTTVLSEDILCNHNLILLAESYEAGPYLIAAKNGRQLFVTGHSEYDKETLAKEYFRDLHKGIHPDIPENYFDGDDPHNEPRLSWRSHSTLLFTNWLNYYVYQSTPYELNSLI</sequence>
<feature type="active site" description="Acyl-thioester intermediate" evidence="2">
    <location>
        <position position="142"/>
    </location>
</feature>
<feature type="binding site" evidence="2">
    <location>
        <position position="194"/>
    </location>
    <ligand>
        <name>substrate</name>
    </ligand>
</feature>
<feature type="binding site" evidence="2">
    <location>
        <position position="163"/>
    </location>
    <ligand>
        <name>substrate</name>
    </ligand>
</feature>
<dbReference type="NCBIfam" id="TIGR01001">
    <property type="entry name" value="metA"/>
    <property type="match status" value="1"/>
</dbReference>
<feature type="active site" description="Proton acceptor" evidence="2">
    <location>
        <position position="237"/>
    </location>
</feature>
<dbReference type="PANTHER" id="PTHR20919:SF0">
    <property type="entry name" value="HOMOSERINE O-SUCCINYLTRANSFERASE"/>
    <property type="match status" value="1"/>
</dbReference>
<gene>
    <name evidence="3" type="primary">metA</name>
    <name evidence="2" type="synonym">metAA</name>
    <name evidence="3" type="ORF">KQI75_13240</name>
</gene>
<comment type="similarity">
    <text evidence="2">Belongs to the MetA family.</text>
</comment>
<dbReference type="PANTHER" id="PTHR20919">
    <property type="entry name" value="HOMOSERINE O-SUCCINYLTRANSFERASE"/>
    <property type="match status" value="1"/>
</dbReference>
<comment type="function">
    <text evidence="2">Transfers an acetyl group from acetyl-CoA to L-homoserine, forming acetyl-L-homoserine.</text>
</comment>
<feature type="site" description="Important for substrate specificity" evidence="2">
    <location>
        <position position="194"/>
    </location>
</feature>